<reference evidence="5 6" key="1">
    <citation type="submission" date="2019-12" db="EMBL/GenBank/DDBJ databases">
        <authorList>
            <person name="Floudas D."/>
            <person name="Bentzer J."/>
            <person name="Ahren D."/>
            <person name="Johansson T."/>
            <person name="Persson P."/>
            <person name="Tunlid A."/>
        </authorList>
    </citation>
    <scope>NUCLEOTIDE SEQUENCE [LARGE SCALE GENOMIC DNA]</scope>
    <source>
        <strain evidence="5 6">CBS 102.39</strain>
    </source>
</reference>
<organism evidence="5 6">
    <name type="scientific">Agrocybe pediades</name>
    <dbReference type="NCBI Taxonomy" id="84607"/>
    <lineage>
        <taxon>Eukaryota</taxon>
        <taxon>Fungi</taxon>
        <taxon>Dikarya</taxon>
        <taxon>Basidiomycota</taxon>
        <taxon>Agaricomycotina</taxon>
        <taxon>Agaricomycetes</taxon>
        <taxon>Agaricomycetidae</taxon>
        <taxon>Agaricales</taxon>
        <taxon>Agaricineae</taxon>
        <taxon>Strophariaceae</taxon>
        <taxon>Agrocybe</taxon>
    </lineage>
</organism>
<dbReference type="PROSITE" id="PS51158">
    <property type="entry name" value="ALPHA_KINASE"/>
    <property type="match status" value="1"/>
</dbReference>
<sequence length="354" mass="39281">MGSHVDIEGLQMLAGGSQVARKWIAAARRWLANGSQLLASQGSNATPKWTRDMAMVACKFRKTVATYSLSDGLKVNFQQSDTELEIQIAREWQNIDDSGYIGEGFSKRGIYARYGNKEDVLTQPVDASMSSDAVKDVLHAEYALLCVGNTLKQEFNSYAANAGVANIPDFYFNYRESFVGALVPSTSSASRHLTHRTFIATLLLPCGDLDSKIRKFTGNDEFGDIGAGDHLATAVHAFTHFTAVYTQQTIVFCDLQGLYDNKQVMCLIDPQAHTACRGENNSCYEYWDRGPKKMAEFMSVQVYIYSLPTLYTFLGIVHHQVALSTNFQALSTNFQALSTNFQALSTIHYGYLPK</sequence>
<evidence type="ECO:0000313" key="6">
    <source>
        <dbReference type="Proteomes" id="UP000521872"/>
    </source>
</evidence>
<dbReference type="GO" id="GO:0004674">
    <property type="term" value="F:protein serine/threonine kinase activity"/>
    <property type="evidence" value="ECO:0007669"/>
    <property type="project" value="UniProtKB-KW"/>
</dbReference>
<evidence type="ECO:0000256" key="3">
    <source>
        <dbReference type="ARBA" id="ARBA00022777"/>
    </source>
</evidence>
<keyword evidence="3" id="KW-0418">Kinase</keyword>
<accession>A0A8H4R3F0</accession>
<dbReference type="AlphaFoldDB" id="A0A8H4R3F0"/>
<comment type="caution">
    <text evidence="5">The sequence shown here is derived from an EMBL/GenBank/DDBJ whole genome shotgun (WGS) entry which is preliminary data.</text>
</comment>
<evidence type="ECO:0000256" key="2">
    <source>
        <dbReference type="ARBA" id="ARBA00022679"/>
    </source>
</evidence>
<name>A0A8H4R3F0_9AGAR</name>
<dbReference type="Proteomes" id="UP000521872">
    <property type="component" value="Unassembled WGS sequence"/>
</dbReference>
<dbReference type="Gene3D" id="3.20.200.10">
    <property type="entry name" value="MHCK/EF2 kinase"/>
    <property type="match status" value="1"/>
</dbReference>
<dbReference type="InterPro" id="IPR011009">
    <property type="entry name" value="Kinase-like_dom_sf"/>
</dbReference>
<evidence type="ECO:0000313" key="5">
    <source>
        <dbReference type="EMBL" id="KAF4621693.1"/>
    </source>
</evidence>
<dbReference type="Pfam" id="PF02816">
    <property type="entry name" value="Alpha_kinase"/>
    <property type="match status" value="1"/>
</dbReference>
<keyword evidence="2" id="KW-0808">Transferase</keyword>
<keyword evidence="6" id="KW-1185">Reference proteome</keyword>
<dbReference type="EMBL" id="JAACJL010000005">
    <property type="protein sequence ID" value="KAF4621693.1"/>
    <property type="molecule type" value="Genomic_DNA"/>
</dbReference>
<dbReference type="SUPFAM" id="SSF56112">
    <property type="entry name" value="Protein kinase-like (PK-like)"/>
    <property type="match status" value="1"/>
</dbReference>
<gene>
    <name evidence="5" type="ORF">D9613_012819</name>
</gene>
<feature type="domain" description="Alpha-type protein kinase" evidence="4">
    <location>
        <begin position="71"/>
        <end position="319"/>
    </location>
</feature>
<keyword evidence="1" id="KW-0723">Serine/threonine-protein kinase</keyword>
<dbReference type="InterPro" id="IPR004166">
    <property type="entry name" value="a-kinase_dom"/>
</dbReference>
<evidence type="ECO:0000259" key="4">
    <source>
        <dbReference type="PROSITE" id="PS51158"/>
    </source>
</evidence>
<protein>
    <recommendedName>
        <fullName evidence="4">Alpha-type protein kinase domain-containing protein</fullName>
    </recommendedName>
</protein>
<evidence type="ECO:0000256" key="1">
    <source>
        <dbReference type="ARBA" id="ARBA00022527"/>
    </source>
</evidence>
<proteinExistence type="predicted"/>
<dbReference type="GO" id="GO:0005524">
    <property type="term" value="F:ATP binding"/>
    <property type="evidence" value="ECO:0007669"/>
    <property type="project" value="InterPro"/>
</dbReference>